<keyword evidence="1" id="KW-0732">Signal</keyword>
<dbReference type="Proteomes" id="UP000094313">
    <property type="component" value="Chromosome"/>
</dbReference>
<dbReference type="GO" id="GO:0055085">
    <property type="term" value="P:transmembrane transport"/>
    <property type="evidence" value="ECO:0007669"/>
    <property type="project" value="InterPro"/>
</dbReference>
<dbReference type="RefSeq" id="WP_069378450.1">
    <property type="nucleotide sequence ID" value="NZ_CP017141.1"/>
</dbReference>
<keyword evidence="4" id="KW-1185">Reference proteome</keyword>
<feature type="domain" description="TonB C-terminal" evidence="2">
    <location>
        <begin position="21"/>
        <end position="116"/>
    </location>
</feature>
<feature type="chain" id="PRO_5009098402" evidence="1">
    <location>
        <begin position="19"/>
        <end position="216"/>
    </location>
</feature>
<evidence type="ECO:0000256" key="1">
    <source>
        <dbReference type="SAM" id="SignalP"/>
    </source>
</evidence>
<evidence type="ECO:0000259" key="2">
    <source>
        <dbReference type="PROSITE" id="PS52015"/>
    </source>
</evidence>
<dbReference type="InterPro" id="IPR037682">
    <property type="entry name" value="TonB_C"/>
</dbReference>
<sequence>MGRILFTLLLLAGFTVQAQPRLKGGLEAFVMANKVYPQYSLQNCIEGAVNVGFKLNKKGEVYYSVIRKGIGTDLDDEALRLIRLSSGKWEVPQEHDSTLVLIAPMVFNLSGYGCDLKSKEDIQRAIANYKSSEGMTNAVLNFYKNKDSVKYKPEEEARILRLKADLGYDEAYLKERINDGKRKLKQKDRQGACEDFLFVKNMGSKLADELLAQYCH</sequence>
<name>A0A1D7QDM9_9SPHI</name>
<feature type="signal peptide" evidence="1">
    <location>
        <begin position="1"/>
        <end position="18"/>
    </location>
</feature>
<dbReference type="SUPFAM" id="SSF74653">
    <property type="entry name" value="TolA/TonB C-terminal domain"/>
    <property type="match status" value="1"/>
</dbReference>
<reference evidence="3 4" key="1">
    <citation type="submission" date="2016-08" db="EMBL/GenBank/DDBJ databases">
        <authorList>
            <person name="Seilhamer J.J."/>
        </authorList>
    </citation>
    <scope>NUCLEOTIDE SEQUENCE [LARGE SCALE GENOMIC DNA]</scope>
    <source>
        <strain evidence="3 4">DX4</strain>
    </source>
</reference>
<gene>
    <name evidence="3" type="ORF">BFS30_06020</name>
</gene>
<evidence type="ECO:0000313" key="3">
    <source>
        <dbReference type="EMBL" id="AOM76757.1"/>
    </source>
</evidence>
<organism evidence="3 4">
    <name type="scientific">Pedobacter steynii</name>
    <dbReference type="NCBI Taxonomy" id="430522"/>
    <lineage>
        <taxon>Bacteria</taxon>
        <taxon>Pseudomonadati</taxon>
        <taxon>Bacteroidota</taxon>
        <taxon>Sphingobacteriia</taxon>
        <taxon>Sphingobacteriales</taxon>
        <taxon>Sphingobacteriaceae</taxon>
        <taxon>Pedobacter</taxon>
    </lineage>
</organism>
<dbReference type="AlphaFoldDB" id="A0A1D7QDM9"/>
<dbReference type="Gene3D" id="3.30.1150.10">
    <property type="match status" value="1"/>
</dbReference>
<dbReference type="OrthoDB" id="1096636at2"/>
<dbReference type="PROSITE" id="PS52015">
    <property type="entry name" value="TONB_CTD"/>
    <property type="match status" value="1"/>
</dbReference>
<dbReference type="KEGG" id="psty:BFS30_06020"/>
<proteinExistence type="predicted"/>
<accession>A0A1D7QDM9</accession>
<dbReference type="EMBL" id="CP017141">
    <property type="protein sequence ID" value="AOM76757.1"/>
    <property type="molecule type" value="Genomic_DNA"/>
</dbReference>
<dbReference type="Pfam" id="PF03544">
    <property type="entry name" value="TonB_C"/>
    <property type="match status" value="1"/>
</dbReference>
<evidence type="ECO:0000313" key="4">
    <source>
        <dbReference type="Proteomes" id="UP000094313"/>
    </source>
</evidence>
<protein>
    <submittedName>
        <fullName evidence="3">Energy transducer TonB</fullName>
    </submittedName>
</protein>